<feature type="transmembrane region" description="Helical" evidence="6">
    <location>
        <begin position="156"/>
        <end position="176"/>
    </location>
</feature>
<feature type="transmembrane region" description="Helical" evidence="6">
    <location>
        <begin position="237"/>
        <end position="256"/>
    </location>
</feature>
<feature type="transmembrane region" description="Helical" evidence="6">
    <location>
        <begin position="210"/>
        <end position="231"/>
    </location>
</feature>
<evidence type="ECO:0000256" key="5">
    <source>
        <dbReference type="ARBA" id="ARBA00023136"/>
    </source>
</evidence>
<dbReference type="InterPro" id="IPR043428">
    <property type="entry name" value="LivM-like"/>
</dbReference>
<protein>
    <submittedName>
        <fullName evidence="7">Amino acid/amide ABC transporter membrane protein 2, HAAT family</fullName>
    </submittedName>
</protein>
<dbReference type="PANTHER" id="PTHR30482">
    <property type="entry name" value="HIGH-AFFINITY BRANCHED-CHAIN AMINO ACID TRANSPORT SYSTEM PERMEASE"/>
    <property type="match status" value="1"/>
</dbReference>
<sequence>MIDWGAIFSNAAVELISPTTAAYALAALGLAVHFGYTGLLNFGQAGFMALGAYGYAISILTFGFPVWGAVLVGIGASVVFALILGIPTLRLRADYLAIVTIAAAEIVRLLFTTNSFASVTGSANGLSGYKLGFAALNPIPEGTYGFGPFENNAYDWWLRIVAWSVVVLVALFIWQVMRSPWGRVIKGIREDEDAVRALGKNVYAYKMQSLILGGVFGTMAGMIFALPRAVVPSNYQTSLTFFIYAILLLGGAATILGPIIGSMIFWVLLSFFSGFIARAVEAGWLPFMTNVQAGQLRFILVGVAIMLIVIFRPQGIFGNKKELAFVH</sequence>
<dbReference type="EMBL" id="FNFU01000004">
    <property type="protein sequence ID" value="SDK27263.1"/>
    <property type="molecule type" value="Genomic_DNA"/>
</dbReference>
<evidence type="ECO:0000313" key="8">
    <source>
        <dbReference type="Proteomes" id="UP000198701"/>
    </source>
</evidence>
<keyword evidence="5 6" id="KW-0472">Membrane</keyword>
<gene>
    <name evidence="7" type="ORF">SAMN05216282_104135</name>
</gene>
<evidence type="ECO:0000256" key="2">
    <source>
        <dbReference type="ARBA" id="ARBA00022475"/>
    </source>
</evidence>
<evidence type="ECO:0000256" key="4">
    <source>
        <dbReference type="ARBA" id="ARBA00022989"/>
    </source>
</evidence>
<evidence type="ECO:0000256" key="3">
    <source>
        <dbReference type="ARBA" id="ARBA00022692"/>
    </source>
</evidence>
<dbReference type="CDD" id="cd06581">
    <property type="entry name" value="TM_PBP1_LivM_like"/>
    <property type="match status" value="1"/>
</dbReference>
<keyword evidence="8" id="KW-1185">Reference proteome</keyword>
<dbReference type="AlphaFoldDB" id="A0A1G9AJ42"/>
<dbReference type="InterPro" id="IPR001851">
    <property type="entry name" value="ABC_transp_permease"/>
</dbReference>
<evidence type="ECO:0000256" key="6">
    <source>
        <dbReference type="SAM" id="Phobius"/>
    </source>
</evidence>
<dbReference type="PANTHER" id="PTHR30482:SF10">
    <property type="entry name" value="HIGH-AFFINITY BRANCHED-CHAIN AMINO ACID TRANSPORT PROTEIN BRAE"/>
    <property type="match status" value="1"/>
</dbReference>
<proteinExistence type="predicted"/>
<keyword evidence="3 6" id="KW-0812">Transmembrane</keyword>
<feature type="transmembrane region" description="Helical" evidence="6">
    <location>
        <begin position="93"/>
        <end position="111"/>
    </location>
</feature>
<feature type="transmembrane region" description="Helical" evidence="6">
    <location>
        <begin position="39"/>
        <end position="60"/>
    </location>
</feature>
<name>A0A1G9AJ42_9MICO</name>
<evidence type="ECO:0000313" key="7">
    <source>
        <dbReference type="EMBL" id="SDK27263.1"/>
    </source>
</evidence>
<dbReference type="STRING" id="386301.SAMN05216282_104135"/>
<feature type="transmembrane region" description="Helical" evidence="6">
    <location>
        <begin position="292"/>
        <end position="311"/>
    </location>
</feature>
<dbReference type="GO" id="GO:0015658">
    <property type="term" value="F:branched-chain amino acid transmembrane transporter activity"/>
    <property type="evidence" value="ECO:0007669"/>
    <property type="project" value="InterPro"/>
</dbReference>
<keyword evidence="2" id="KW-1003">Cell membrane</keyword>
<reference evidence="7 8" key="1">
    <citation type="submission" date="2016-10" db="EMBL/GenBank/DDBJ databases">
        <authorList>
            <person name="de Groot N.N."/>
        </authorList>
    </citation>
    <scope>NUCLEOTIDE SEQUENCE [LARGE SCALE GENOMIC DNA]</scope>
    <source>
        <strain evidence="7 8">CGMCC 1.5382</strain>
    </source>
</reference>
<comment type="subcellular location">
    <subcellularLocation>
        <location evidence="1">Cell membrane</location>
        <topology evidence="1">Multi-pass membrane protein</topology>
    </subcellularLocation>
</comment>
<dbReference type="Pfam" id="PF02653">
    <property type="entry name" value="BPD_transp_2"/>
    <property type="match status" value="1"/>
</dbReference>
<accession>A0A1G9AJ42</accession>
<dbReference type="Proteomes" id="UP000198701">
    <property type="component" value="Unassembled WGS sequence"/>
</dbReference>
<feature type="transmembrane region" description="Helical" evidence="6">
    <location>
        <begin position="66"/>
        <end position="86"/>
    </location>
</feature>
<feature type="transmembrane region" description="Helical" evidence="6">
    <location>
        <begin position="12"/>
        <end position="32"/>
    </location>
</feature>
<evidence type="ECO:0000256" key="1">
    <source>
        <dbReference type="ARBA" id="ARBA00004651"/>
    </source>
</evidence>
<dbReference type="GO" id="GO:0005886">
    <property type="term" value="C:plasma membrane"/>
    <property type="evidence" value="ECO:0007669"/>
    <property type="project" value="UniProtKB-SubCell"/>
</dbReference>
<organism evidence="7 8">
    <name type="scientific">Cryobacterium psychrotolerans</name>
    <dbReference type="NCBI Taxonomy" id="386301"/>
    <lineage>
        <taxon>Bacteria</taxon>
        <taxon>Bacillati</taxon>
        <taxon>Actinomycetota</taxon>
        <taxon>Actinomycetes</taxon>
        <taxon>Micrococcales</taxon>
        <taxon>Microbacteriaceae</taxon>
        <taxon>Cryobacterium</taxon>
    </lineage>
</organism>
<keyword evidence="4 6" id="KW-1133">Transmembrane helix</keyword>